<dbReference type="GO" id="GO:0016702">
    <property type="term" value="F:oxidoreductase activity, acting on single donors with incorporation of molecular oxygen, incorporation of two atoms of oxygen"/>
    <property type="evidence" value="ECO:0007669"/>
    <property type="project" value="InterPro"/>
</dbReference>
<dbReference type="PANTHER" id="PTHR34315">
    <property type="match status" value="1"/>
</dbReference>
<organism evidence="1 2">
    <name type="scientific">Aspergillus novoparasiticus</name>
    <dbReference type="NCBI Taxonomy" id="986946"/>
    <lineage>
        <taxon>Eukaryota</taxon>
        <taxon>Fungi</taxon>
        <taxon>Dikarya</taxon>
        <taxon>Ascomycota</taxon>
        <taxon>Pezizomycotina</taxon>
        <taxon>Eurotiomycetes</taxon>
        <taxon>Eurotiomycetidae</taxon>
        <taxon>Eurotiales</taxon>
        <taxon>Aspergillaceae</taxon>
        <taxon>Aspergillus</taxon>
        <taxon>Aspergillus subgen. Circumdati</taxon>
    </lineage>
</organism>
<proteinExistence type="predicted"/>
<evidence type="ECO:0008006" key="3">
    <source>
        <dbReference type="Google" id="ProtNLM"/>
    </source>
</evidence>
<keyword evidence="2" id="KW-1185">Reference proteome</keyword>
<dbReference type="InterPro" id="IPR015889">
    <property type="entry name" value="Intradiol_dOase_core"/>
</dbReference>
<evidence type="ECO:0000313" key="1">
    <source>
        <dbReference type="EMBL" id="KAB8225356.1"/>
    </source>
</evidence>
<dbReference type="EMBL" id="ML733395">
    <property type="protein sequence ID" value="KAB8225356.1"/>
    <property type="molecule type" value="Genomic_DNA"/>
</dbReference>
<protein>
    <recommendedName>
        <fullName evidence="3">Intradiol ring-cleavage dioxygenase</fullName>
    </recommendedName>
</protein>
<dbReference type="Gene3D" id="2.60.130.10">
    <property type="entry name" value="Aromatic compound dioxygenase"/>
    <property type="match status" value="1"/>
</dbReference>
<reference evidence="1 2" key="1">
    <citation type="submission" date="2019-04" db="EMBL/GenBank/DDBJ databases">
        <title>Fungal friends and foes A comparative genomics study of 23 Aspergillus species from section Flavi.</title>
        <authorList>
            <consortium name="DOE Joint Genome Institute"/>
            <person name="Kjaerbolling I."/>
            <person name="Vesth T.C."/>
            <person name="Frisvad J.C."/>
            <person name="Nybo J.L."/>
            <person name="Theobald S."/>
            <person name="Kildgaard S."/>
            <person name="Petersen T.I."/>
            <person name="Kuo A."/>
            <person name="Sato A."/>
            <person name="Lyhne E.K."/>
            <person name="Kogle M.E."/>
            <person name="Wiebenga A."/>
            <person name="Kun R.S."/>
            <person name="Lubbers R.J."/>
            <person name="Makela M.R."/>
            <person name="Barry K."/>
            <person name="Chovatia M."/>
            <person name="Clum A."/>
            <person name="Daum C."/>
            <person name="Haridas S."/>
            <person name="He G."/>
            <person name="LaButti K."/>
            <person name="Lipzen A."/>
            <person name="Mondo S."/>
            <person name="Pangilinan J."/>
            <person name="Riley R."/>
            <person name="Salamov A."/>
            <person name="Simmons B.A."/>
            <person name="Magnuson J.K."/>
            <person name="Henrissat B."/>
            <person name="Mortensen U.H."/>
            <person name="Larsen T.O."/>
            <person name="De vries R.P."/>
            <person name="Grigoriev I.V."/>
            <person name="Machida M."/>
            <person name="Baker S.E."/>
            <person name="Andersen M.R."/>
        </authorList>
    </citation>
    <scope>NUCLEOTIDE SEQUENCE [LARGE SCALE GENOMIC DNA]</scope>
    <source>
        <strain evidence="1 2">CBS 126849</strain>
    </source>
</reference>
<dbReference type="Proteomes" id="UP000326799">
    <property type="component" value="Unassembled WGS sequence"/>
</dbReference>
<accession>A0A5N6F6B7</accession>
<sequence length="120" mass="13471">MHKFKWNIFPGHYTGRATHIHVVVTHTANETKILPNGTITGIHNSRSSHVERIFFDQDLISAIKKNAPYNTNTQELTKNSVDSILEAEADTTDPFVEYVYLGKDASDGIFAWISIRVNAA</sequence>
<dbReference type="GO" id="GO:0005506">
    <property type="term" value="F:iron ion binding"/>
    <property type="evidence" value="ECO:0007669"/>
    <property type="project" value="InterPro"/>
</dbReference>
<name>A0A5N6F6B7_9EURO</name>
<dbReference type="PANTHER" id="PTHR34315:SF1">
    <property type="entry name" value="INTRADIOL RING-CLEAVAGE DIOXYGENASES DOMAIN-CONTAINING PROTEIN-RELATED"/>
    <property type="match status" value="1"/>
</dbReference>
<dbReference type="SUPFAM" id="SSF49482">
    <property type="entry name" value="Aromatic compound dioxygenase"/>
    <property type="match status" value="1"/>
</dbReference>
<evidence type="ECO:0000313" key="2">
    <source>
        <dbReference type="Proteomes" id="UP000326799"/>
    </source>
</evidence>
<dbReference type="AlphaFoldDB" id="A0A5N6F6B7"/>
<gene>
    <name evidence="1" type="ORF">BDV33DRAFT_198738</name>
</gene>